<sequence length="152" mass="16894">MITPLTRVTLKAFLAAVCALEESLPDAVQAEIRTVGQTGEYGRLDAIARNCPQLTPTYIQARKALNRPSQERNKGGDFPPDDTPDPLNTETDNLARNIDNLKDMQELLDAIEREMRGTEADGPEVPEKIERILGAEDCFAIARELFPYRPLA</sequence>
<reference evidence="2 3" key="1">
    <citation type="submission" date="2021-03" db="EMBL/GenBank/DDBJ databases">
        <title>Metabolic Capacity of the Antarctic Cyanobacterium Phormidium pseudopriestleyi that Sustains Oxygenic Photosynthesis in the Presence of Hydrogen Sulfide.</title>
        <authorList>
            <person name="Lumian J.E."/>
            <person name="Jungblut A.D."/>
            <person name="Dillon M.L."/>
            <person name="Hawes I."/>
            <person name="Doran P.T."/>
            <person name="Mackey T.J."/>
            <person name="Dick G.J."/>
            <person name="Grettenberger C.L."/>
            <person name="Sumner D.Y."/>
        </authorList>
    </citation>
    <scope>NUCLEOTIDE SEQUENCE [LARGE SCALE GENOMIC DNA]</scope>
    <source>
        <strain evidence="2 3">FRX01</strain>
    </source>
</reference>
<dbReference type="RefSeq" id="WP_207087830.1">
    <property type="nucleotide sequence ID" value="NZ_JAFLQW010000252.1"/>
</dbReference>
<name>A0ABS3FQP2_9CYAN</name>
<evidence type="ECO:0000256" key="1">
    <source>
        <dbReference type="SAM" id="MobiDB-lite"/>
    </source>
</evidence>
<gene>
    <name evidence="2" type="ORF">J0895_09305</name>
</gene>
<protein>
    <submittedName>
        <fullName evidence="2">Uncharacterized protein</fullName>
    </submittedName>
</protein>
<feature type="region of interest" description="Disordered" evidence="1">
    <location>
        <begin position="64"/>
        <end position="95"/>
    </location>
</feature>
<accession>A0ABS3FQP2</accession>
<dbReference type="EMBL" id="JAFLQW010000252">
    <property type="protein sequence ID" value="MBO0349299.1"/>
    <property type="molecule type" value="Genomic_DNA"/>
</dbReference>
<proteinExistence type="predicted"/>
<comment type="caution">
    <text evidence="2">The sequence shown here is derived from an EMBL/GenBank/DDBJ whole genome shotgun (WGS) entry which is preliminary data.</text>
</comment>
<keyword evidence="3" id="KW-1185">Reference proteome</keyword>
<dbReference type="Proteomes" id="UP000664844">
    <property type="component" value="Unassembled WGS sequence"/>
</dbReference>
<evidence type="ECO:0000313" key="3">
    <source>
        <dbReference type="Proteomes" id="UP000664844"/>
    </source>
</evidence>
<organism evidence="2 3">
    <name type="scientific">Phormidium pseudopriestleyi FRX01</name>
    <dbReference type="NCBI Taxonomy" id="1759528"/>
    <lineage>
        <taxon>Bacteria</taxon>
        <taxon>Bacillati</taxon>
        <taxon>Cyanobacteriota</taxon>
        <taxon>Cyanophyceae</taxon>
        <taxon>Oscillatoriophycideae</taxon>
        <taxon>Oscillatoriales</taxon>
        <taxon>Oscillatoriaceae</taxon>
        <taxon>Phormidium</taxon>
    </lineage>
</organism>
<evidence type="ECO:0000313" key="2">
    <source>
        <dbReference type="EMBL" id="MBO0349299.1"/>
    </source>
</evidence>